<dbReference type="GO" id="GO:0009435">
    <property type="term" value="P:NAD+ biosynthetic process"/>
    <property type="evidence" value="ECO:0007669"/>
    <property type="project" value="UniProtKB-UniPathway"/>
</dbReference>
<dbReference type="InterPro" id="IPR022412">
    <property type="entry name" value="Quinolinate_PRibosylTrfase_N"/>
</dbReference>
<comment type="pathway">
    <text evidence="1">Cofactor biosynthesis; NAD(+) biosynthesis; nicotinate D-ribonucleotide from quinolinate: step 1/1.</text>
</comment>
<dbReference type="InterPro" id="IPR027277">
    <property type="entry name" value="NadC/ModD"/>
</dbReference>
<name>A0A7S1T9N5_9CHLO</name>
<evidence type="ECO:0000256" key="4">
    <source>
        <dbReference type="ARBA" id="ARBA00022642"/>
    </source>
</evidence>
<dbReference type="UniPathway" id="UPA00253">
    <property type="reaction ID" value="UER00331"/>
</dbReference>
<dbReference type="EMBL" id="HBGG01043003">
    <property type="protein sequence ID" value="CAD9229444.1"/>
    <property type="molecule type" value="Transcribed_RNA"/>
</dbReference>
<dbReference type="PANTHER" id="PTHR32179">
    <property type="entry name" value="NICOTINATE-NUCLEOTIDE PYROPHOSPHORYLASE [CARBOXYLATING]"/>
    <property type="match status" value="1"/>
</dbReference>
<dbReference type="PANTHER" id="PTHR32179:SF3">
    <property type="entry name" value="NICOTINATE-NUCLEOTIDE PYROPHOSPHORYLASE [CARBOXYLATING]"/>
    <property type="match status" value="1"/>
</dbReference>
<comment type="similarity">
    <text evidence="2">Belongs to the NadC/ModD family.</text>
</comment>
<organism evidence="9">
    <name type="scientific">Tetraselmis chuii</name>
    <dbReference type="NCBI Taxonomy" id="63592"/>
    <lineage>
        <taxon>Eukaryota</taxon>
        <taxon>Viridiplantae</taxon>
        <taxon>Chlorophyta</taxon>
        <taxon>core chlorophytes</taxon>
        <taxon>Chlorodendrophyceae</taxon>
        <taxon>Chlorodendrales</taxon>
        <taxon>Chlorodendraceae</taxon>
        <taxon>Tetraselmis</taxon>
    </lineage>
</organism>
<evidence type="ECO:0000256" key="3">
    <source>
        <dbReference type="ARBA" id="ARBA00011944"/>
    </source>
</evidence>
<reference evidence="9" key="1">
    <citation type="submission" date="2021-01" db="EMBL/GenBank/DDBJ databases">
        <authorList>
            <person name="Corre E."/>
            <person name="Pelletier E."/>
            <person name="Niang G."/>
            <person name="Scheremetjew M."/>
            <person name="Finn R."/>
            <person name="Kale V."/>
            <person name="Holt S."/>
            <person name="Cochrane G."/>
            <person name="Meng A."/>
            <person name="Brown T."/>
            <person name="Cohen L."/>
        </authorList>
    </citation>
    <scope>NUCLEOTIDE SEQUENCE</scope>
    <source>
        <strain evidence="9">PLY429</strain>
    </source>
</reference>
<dbReference type="Pfam" id="PF01729">
    <property type="entry name" value="QRPTase_C"/>
    <property type="match status" value="1"/>
</dbReference>
<sequence>MALCILAVSGRAPPLCHRREAASGHRPPFSAAAAQVVARRKLKHATGAAGTRSCIPALCLRTGLRNGSAIRAQTDMAKVSGPIPPPEHPTFDLVALIWRALEEDAGGVGDVTSLSTIPKETKAVATFLAKADGVLAGLVVAEKVFEQIDPRIKVEWSAADGDRVTKGQKFGVVTGPAQGILIAERVALNFMQRMGGIATATAAMVAETEGYPAKVLETRKTVPGLRLLDKWAVLIGGGQNHRMGLYDMIMIKDNHIAAAGGITAAVQRAQSYLKDREMSMGIEVETRTLEEVREVMELIDSQAAGGGEANPVTRVMLDNMTKMDPANDSGIDVSMMQEAVALVGGRVETEGSGNVTLSTIKRIASTGVTYVSVGALTHSVAALDISFNIETQ</sequence>
<dbReference type="SUPFAM" id="SSF54675">
    <property type="entry name" value="Nicotinate/Quinolinate PRTase N-terminal domain-like"/>
    <property type="match status" value="1"/>
</dbReference>
<accession>A0A7S1T9N5</accession>
<evidence type="ECO:0000259" key="7">
    <source>
        <dbReference type="Pfam" id="PF01729"/>
    </source>
</evidence>
<keyword evidence="4" id="KW-0662">Pyridine nucleotide biosynthesis</keyword>
<dbReference type="NCBIfam" id="TIGR00078">
    <property type="entry name" value="nadC"/>
    <property type="match status" value="1"/>
</dbReference>
<proteinExistence type="inferred from homology"/>
<protein>
    <recommendedName>
        <fullName evidence="3">nicotinate-nucleotide diphosphorylase (carboxylating)</fullName>
        <ecNumber evidence="3">2.4.2.19</ecNumber>
    </recommendedName>
</protein>
<dbReference type="AlphaFoldDB" id="A0A7S1T9N5"/>
<dbReference type="EC" id="2.4.2.19" evidence="3"/>
<dbReference type="GO" id="GO:0034213">
    <property type="term" value="P:quinolinate catabolic process"/>
    <property type="evidence" value="ECO:0007669"/>
    <property type="project" value="TreeGrafter"/>
</dbReference>
<evidence type="ECO:0000256" key="2">
    <source>
        <dbReference type="ARBA" id="ARBA00009400"/>
    </source>
</evidence>
<dbReference type="GO" id="GO:0005737">
    <property type="term" value="C:cytoplasm"/>
    <property type="evidence" value="ECO:0007669"/>
    <property type="project" value="TreeGrafter"/>
</dbReference>
<dbReference type="FunFam" id="3.20.20.70:FF:000149">
    <property type="entry name" value="Nicotinate-nucleotide pyrophosphorylase [carboxylating]"/>
    <property type="match status" value="1"/>
</dbReference>
<keyword evidence="6" id="KW-0808">Transferase</keyword>
<dbReference type="InterPro" id="IPR037128">
    <property type="entry name" value="Quinolinate_PRibosylTase_N_sf"/>
</dbReference>
<evidence type="ECO:0000313" key="9">
    <source>
        <dbReference type="EMBL" id="CAD9229444.1"/>
    </source>
</evidence>
<dbReference type="Pfam" id="PF02749">
    <property type="entry name" value="QRPTase_N"/>
    <property type="match status" value="1"/>
</dbReference>
<evidence type="ECO:0000256" key="6">
    <source>
        <dbReference type="ARBA" id="ARBA00022679"/>
    </source>
</evidence>
<evidence type="ECO:0000256" key="5">
    <source>
        <dbReference type="ARBA" id="ARBA00022676"/>
    </source>
</evidence>
<dbReference type="Gene3D" id="3.90.1170.20">
    <property type="entry name" value="Quinolinate phosphoribosyl transferase, N-terminal domain"/>
    <property type="match status" value="1"/>
</dbReference>
<gene>
    <name evidence="9" type="ORF">TCHU04912_LOCUS22226</name>
</gene>
<feature type="domain" description="Quinolinate phosphoribosyl transferase N-terminal" evidence="8">
    <location>
        <begin position="110"/>
        <end position="194"/>
    </location>
</feature>
<evidence type="ECO:0000259" key="8">
    <source>
        <dbReference type="Pfam" id="PF02749"/>
    </source>
</evidence>
<keyword evidence="5" id="KW-0328">Glycosyltransferase</keyword>
<dbReference type="InterPro" id="IPR002638">
    <property type="entry name" value="Quinolinate_PRibosylTrfase_C"/>
</dbReference>
<dbReference type="FunFam" id="3.90.1170.20:FF:000001">
    <property type="entry name" value="Nicotinate-nucleotide diphosphorylase (Carboxylating)"/>
    <property type="match status" value="1"/>
</dbReference>
<dbReference type="CDD" id="cd01572">
    <property type="entry name" value="QPRTase"/>
    <property type="match status" value="1"/>
</dbReference>
<dbReference type="GO" id="GO:0004514">
    <property type="term" value="F:nicotinate-nucleotide diphosphorylase (carboxylating) activity"/>
    <property type="evidence" value="ECO:0007669"/>
    <property type="project" value="UniProtKB-EC"/>
</dbReference>
<dbReference type="InterPro" id="IPR013785">
    <property type="entry name" value="Aldolase_TIM"/>
</dbReference>
<dbReference type="SUPFAM" id="SSF51690">
    <property type="entry name" value="Nicotinate/Quinolinate PRTase C-terminal domain-like"/>
    <property type="match status" value="1"/>
</dbReference>
<dbReference type="InterPro" id="IPR036068">
    <property type="entry name" value="Nicotinate_pribotase-like_C"/>
</dbReference>
<dbReference type="Gene3D" id="3.20.20.70">
    <property type="entry name" value="Aldolase class I"/>
    <property type="match status" value="1"/>
</dbReference>
<evidence type="ECO:0000256" key="1">
    <source>
        <dbReference type="ARBA" id="ARBA00004893"/>
    </source>
</evidence>
<feature type="domain" description="Quinolinate phosphoribosyl transferase C-terminal" evidence="7">
    <location>
        <begin position="197"/>
        <end position="387"/>
    </location>
</feature>
<dbReference type="InterPro" id="IPR004393">
    <property type="entry name" value="NadC"/>
</dbReference>